<dbReference type="OrthoDB" id="1751950at2759"/>
<dbReference type="PANTHER" id="PTHR31286">
    <property type="entry name" value="GLYCINE-RICH CELL WALL STRUCTURAL PROTEIN 1.8-LIKE"/>
    <property type="match status" value="1"/>
</dbReference>
<reference evidence="3" key="1">
    <citation type="submission" date="2016-04" db="EMBL/GenBank/DDBJ databases">
        <title>Cephalotus genome sequencing.</title>
        <authorList>
            <person name="Fukushima K."/>
            <person name="Hasebe M."/>
            <person name="Fang X."/>
        </authorList>
    </citation>
    <scope>NUCLEOTIDE SEQUENCE [LARGE SCALE GENOMIC DNA]</scope>
    <source>
        <strain evidence="3">cv. St1</strain>
    </source>
</reference>
<proteinExistence type="predicted"/>
<dbReference type="AlphaFoldDB" id="A0A1Q3DAG2"/>
<dbReference type="EMBL" id="BDDD01005357">
    <property type="protein sequence ID" value="GAV89258.1"/>
    <property type="molecule type" value="Genomic_DNA"/>
</dbReference>
<feature type="compositionally biased region" description="Basic and acidic residues" evidence="1">
    <location>
        <begin position="155"/>
        <end position="169"/>
    </location>
</feature>
<feature type="region of interest" description="Disordered" evidence="1">
    <location>
        <begin position="138"/>
        <end position="169"/>
    </location>
</feature>
<sequence length="169" mass="18760">MNIMMEYWNPRGLSRLASVLGNPLHMVASTESKQNINFARLFVEMLAASKFLVIIRAKRNNGNFVDVKVEYCWKLVVCEHCKVFDHSTRMCPVATKLTRSSTPVKGTAPAAEVNAPNVWVKVGNIGKEIMSCEVENADPSVPSAVGPSMVPGTMDKQKERVEEPPRRLS</sequence>
<evidence type="ECO:0000256" key="1">
    <source>
        <dbReference type="SAM" id="MobiDB-lite"/>
    </source>
</evidence>
<evidence type="ECO:0008006" key="4">
    <source>
        <dbReference type="Google" id="ProtNLM"/>
    </source>
</evidence>
<gene>
    <name evidence="2" type="ORF">CFOL_v3_32676</name>
</gene>
<dbReference type="InterPro" id="IPR040256">
    <property type="entry name" value="At4g02000-like"/>
</dbReference>
<evidence type="ECO:0000313" key="2">
    <source>
        <dbReference type="EMBL" id="GAV89258.1"/>
    </source>
</evidence>
<keyword evidence="3" id="KW-1185">Reference proteome</keyword>
<accession>A0A1Q3DAG2</accession>
<dbReference type="PANTHER" id="PTHR31286:SF165">
    <property type="entry name" value="DUF4283 DOMAIN-CONTAINING PROTEIN"/>
    <property type="match status" value="1"/>
</dbReference>
<organism evidence="2 3">
    <name type="scientific">Cephalotus follicularis</name>
    <name type="common">Albany pitcher plant</name>
    <dbReference type="NCBI Taxonomy" id="3775"/>
    <lineage>
        <taxon>Eukaryota</taxon>
        <taxon>Viridiplantae</taxon>
        <taxon>Streptophyta</taxon>
        <taxon>Embryophyta</taxon>
        <taxon>Tracheophyta</taxon>
        <taxon>Spermatophyta</taxon>
        <taxon>Magnoliopsida</taxon>
        <taxon>eudicotyledons</taxon>
        <taxon>Gunneridae</taxon>
        <taxon>Pentapetalae</taxon>
        <taxon>rosids</taxon>
        <taxon>fabids</taxon>
        <taxon>Oxalidales</taxon>
        <taxon>Cephalotaceae</taxon>
        <taxon>Cephalotus</taxon>
    </lineage>
</organism>
<protein>
    <recommendedName>
        <fullName evidence="4">DUF4283 domain-containing protein</fullName>
    </recommendedName>
</protein>
<evidence type="ECO:0000313" key="3">
    <source>
        <dbReference type="Proteomes" id="UP000187406"/>
    </source>
</evidence>
<dbReference type="Proteomes" id="UP000187406">
    <property type="component" value="Unassembled WGS sequence"/>
</dbReference>
<comment type="caution">
    <text evidence="2">The sequence shown here is derived from an EMBL/GenBank/DDBJ whole genome shotgun (WGS) entry which is preliminary data.</text>
</comment>
<dbReference type="InParanoid" id="A0A1Q3DAG2"/>
<name>A0A1Q3DAG2_CEPFO</name>